<evidence type="ECO:0000256" key="1">
    <source>
        <dbReference type="SAM" id="MobiDB-lite"/>
    </source>
</evidence>
<feature type="region of interest" description="Disordered" evidence="1">
    <location>
        <begin position="85"/>
        <end position="106"/>
    </location>
</feature>
<protein>
    <submittedName>
        <fullName evidence="2">Uncharacterized protein</fullName>
    </submittedName>
</protein>
<name>A0A645CY66_9ZZZZ</name>
<reference evidence="2" key="1">
    <citation type="submission" date="2019-08" db="EMBL/GenBank/DDBJ databases">
        <authorList>
            <person name="Kucharzyk K."/>
            <person name="Murdoch R.W."/>
            <person name="Higgins S."/>
            <person name="Loffler F."/>
        </authorList>
    </citation>
    <scope>NUCLEOTIDE SEQUENCE</scope>
</reference>
<dbReference type="AlphaFoldDB" id="A0A645CY66"/>
<feature type="region of interest" description="Disordered" evidence="1">
    <location>
        <begin position="1"/>
        <end position="20"/>
    </location>
</feature>
<comment type="caution">
    <text evidence="2">The sequence shown here is derived from an EMBL/GenBank/DDBJ whole genome shotgun (WGS) entry which is preliminary data.</text>
</comment>
<gene>
    <name evidence="2" type="ORF">SDC9_128961</name>
</gene>
<evidence type="ECO:0000313" key="2">
    <source>
        <dbReference type="EMBL" id="MPM81904.1"/>
    </source>
</evidence>
<proteinExistence type="predicted"/>
<sequence length="155" mass="17496">MPHMAAAKQRQPMQPGTQPLRQACDVGRIHQFKAQMHHTAAALPQTGAQGPALDYAGWDGRIALLIAAPQRKQIARQLNRLQLQMPAANRSQQRPHGGRDGHPRPRLARRRAFRGLHGHKTRWRGLQVLQQPLKHQGQENAPRRFRIITTGQHSS</sequence>
<accession>A0A645CY66</accession>
<organism evidence="2">
    <name type="scientific">bioreactor metagenome</name>
    <dbReference type="NCBI Taxonomy" id="1076179"/>
    <lineage>
        <taxon>unclassified sequences</taxon>
        <taxon>metagenomes</taxon>
        <taxon>ecological metagenomes</taxon>
    </lineage>
</organism>
<dbReference type="EMBL" id="VSSQ01031128">
    <property type="protein sequence ID" value="MPM81904.1"/>
    <property type="molecule type" value="Genomic_DNA"/>
</dbReference>
<feature type="compositionally biased region" description="Polar residues" evidence="1">
    <location>
        <begin position="11"/>
        <end position="20"/>
    </location>
</feature>